<organism evidence="2 3">
    <name type="scientific">Nitzschia inconspicua</name>
    <dbReference type="NCBI Taxonomy" id="303405"/>
    <lineage>
        <taxon>Eukaryota</taxon>
        <taxon>Sar</taxon>
        <taxon>Stramenopiles</taxon>
        <taxon>Ochrophyta</taxon>
        <taxon>Bacillariophyta</taxon>
        <taxon>Bacillariophyceae</taxon>
        <taxon>Bacillariophycidae</taxon>
        <taxon>Bacillariales</taxon>
        <taxon>Bacillariaceae</taxon>
        <taxon>Nitzschia</taxon>
    </lineage>
</organism>
<dbReference type="AlphaFoldDB" id="A0A9K3M3N4"/>
<protein>
    <recommendedName>
        <fullName evidence="4">Right handed beta helix domain-containing protein</fullName>
    </recommendedName>
</protein>
<dbReference type="EMBL" id="JAGRRH010000004">
    <property type="protein sequence ID" value="KAG7371461.1"/>
    <property type="molecule type" value="Genomic_DNA"/>
</dbReference>
<evidence type="ECO:0008006" key="4">
    <source>
        <dbReference type="Google" id="ProtNLM"/>
    </source>
</evidence>
<proteinExistence type="predicted"/>
<feature type="region of interest" description="Disordered" evidence="1">
    <location>
        <begin position="94"/>
        <end position="114"/>
    </location>
</feature>
<evidence type="ECO:0000256" key="1">
    <source>
        <dbReference type="SAM" id="MobiDB-lite"/>
    </source>
</evidence>
<reference evidence="2" key="2">
    <citation type="submission" date="2021-04" db="EMBL/GenBank/DDBJ databases">
        <authorList>
            <person name="Podell S."/>
        </authorList>
    </citation>
    <scope>NUCLEOTIDE SEQUENCE</scope>
    <source>
        <strain evidence="2">Hildebrandi</strain>
    </source>
</reference>
<evidence type="ECO:0000313" key="2">
    <source>
        <dbReference type="EMBL" id="KAG7371461.1"/>
    </source>
</evidence>
<feature type="compositionally biased region" description="Low complexity" evidence="1">
    <location>
        <begin position="394"/>
        <end position="404"/>
    </location>
</feature>
<feature type="region of interest" description="Disordered" evidence="1">
    <location>
        <begin position="382"/>
        <end position="410"/>
    </location>
</feature>
<comment type="caution">
    <text evidence="2">The sequence shown here is derived from an EMBL/GenBank/DDBJ whole genome shotgun (WGS) entry which is preliminary data.</text>
</comment>
<keyword evidence="3" id="KW-1185">Reference proteome</keyword>
<dbReference type="Proteomes" id="UP000693970">
    <property type="component" value="Unassembled WGS sequence"/>
</dbReference>
<name>A0A9K3M3N4_9STRA</name>
<evidence type="ECO:0000313" key="3">
    <source>
        <dbReference type="Proteomes" id="UP000693970"/>
    </source>
</evidence>
<accession>A0A9K3M3N4</accession>
<sequence>MRTTVSTLTEDKKHFGGTTDRRSLLNQRNNVNEISLRISIDCALFLEKVTIISVDHPIMKFSSSALLLLLGSVSFVSGERKASRNKVNVRDLAEDNGRQLSGKKSGGTGKGGKKGDCTDGYTVISTCSTVIDQPGRYVLEKSLKCEDSETLGIGIAVDDVRLDCQGNQIIGGIDGDIGIGVTLSNHVSIANCHVRNFYSGLFVSTFIFGPWDDVVVEDSSFNKNFVGMTFFGDGNPDSNRYTIVRSKSLENDLDGLQADEAYGTIVSSTFSKNLGSEEIGLAGVGLYFESEESVTSATLIDVEANKNGGGGILTFGASTEVESFSSEYCGNDEASSANLLLYGDIAVDGGPLVAQGNTCGTSIPMMVGGRDVCECVCKGKNKSKGGSATGGASAGVSSVSSGSSRPHAIPTDETIVLLSKGLK</sequence>
<reference evidence="2" key="1">
    <citation type="journal article" date="2021" name="Sci. Rep.">
        <title>Diploid genomic architecture of Nitzschia inconspicua, an elite biomass production diatom.</title>
        <authorList>
            <person name="Oliver A."/>
            <person name="Podell S."/>
            <person name="Pinowska A."/>
            <person name="Traller J.C."/>
            <person name="Smith S.R."/>
            <person name="McClure R."/>
            <person name="Beliaev A."/>
            <person name="Bohutskyi P."/>
            <person name="Hill E.A."/>
            <person name="Rabines A."/>
            <person name="Zheng H."/>
            <person name="Allen L.Z."/>
            <person name="Kuo A."/>
            <person name="Grigoriev I.V."/>
            <person name="Allen A.E."/>
            <person name="Hazlebeck D."/>
            <person name="Allen E.E."/>
        </authorList>
    </citation>
    <scope>NUCLEOTIDE SEQUENCE</scope>
    <source>
        <strain evidence="2">Hildebrandi</strain>
    </source>
</reference>
<gene>
    <name evidence="2" type="ORF">IV203_020031</name>
</gene>